<dbReference type="Proteomes" id="UP000828941">
    <property type="component" value="Chromosome 2"/>
</dbReference>
<accession>A0ACB9Q3Z9</accession>
<dbReference type="EMBL" id="CM039427">
    <property type="protein sequence ID" value="KAI4353600.1"/>
    <property type="molecule type" value="Genomic_DNA"/>
</dbReference>
<comment type="caution">
    <text evidence="1">The sequence shown here is derived from an EMBL/GenBank/DDBJ whole genome shotgun (WGS) entry which is preliminary data.</text>
</comment>
<sequence length="210" mass="22944">MGPGAGCDDLIPHAPEKLDGSMVAGKANECIVSLGPITPDSDREHGDFKKQLKLSCNGNGNKVAFVDNCSPQTHKDGGFDPFVPGPDDMAARAPKCRKYLDELKGSLSRQLSFDHCDLFEHEHSGDDVESLSDQGMFESVYENLLEAIVSTQTDDSLTEMENVEYDPFNCKTPPSEIRFSGIADTCPDAPLKPPGRPRIIPAELCRKLEF</sequence>
<evidence type="ECO:0000313" key="2">
    <source>
        <dbReference type="Proteomes" id="UP000828941"/>
    </source>
</evidence>
<proteinExistence type="predicted"/>
<organism evidence="1 2">
    <name type="scientific">Bauhinia variegata</name>
    <name type="common">Purple orchid tree</name>
    <name type="synonym">Phanera variegata</name>
    <dbReference type="NCBI Taxonomy" id="167791"/>
    <lineage>
        <taxon>Eukaryota</taxon>
        <taxon>Viridiplantae</taxon>
        <taxon>Streptophyta</taxon>
        <taxon>Embryophyta</taxon>
        <taxon>Tracheophyta</taxon>
        <taxon>Spermatophyta</taxon>
        <taxon>Magnoliopsida</taxon>
        <taxon>eudicotyledons</taxon>
        <taxon>Gunneridae</taxon>
        <taxon>Pentapetalae</taxon>
        <taxon>rosids</taxon>
        <taxon>fabids</taxon>
        <taxon>Fabales</taxon>
        <taxon>Fabaceae</taxon>
        <taxon>Cercidoideae</taxon>
        <taxon>Cercideae</taxon>
        <taxon>Bauhiniinae</taxon>
        <taxon>Bauhinia</taxon>
    </lineage>
</organism>
<name>A0ACB9Q3Z9_BAUVA</name>
<keyword evidence="2" id="KW-1185">Reference proteome</keyword>
<gene>
    <name evidence="1" type="ORF">L6164_002537</name>
</gene>
<reference evidence="1 2" key="1">
    <citation type="journal article" date="2022" name="DNA Res.">
        <title>Chromosomal-level genome assembly of the orchid tree Bauhinia variegata (Leguminosae; Cercidoideae) supports the allotetraploid origin hypothesis of Bauhinia.</title>
        <authorList>
            <person name="Zhong Y."/>
            <person name="Chen Y."/>
            <person name="Zheng D."/>
            <person name="Pang J."/>
            <person name="Liu Y."/>
            <person name="Luo S."/>
            <person name="Meng S."/>
            <person name="Qian L."/>
            <person name="Wei D."/>
            <person name="Dai S."/>
            <person name="Zhou R."/>
        </authorList>
    </citation>
    <scope>NUCLEOTIDE SEQUENCE [LARGE SCALE GENOMIC DNA]</scope>
    <source>
        <strain evidence="1">BV-YZ2020</strain>
    </source>
</reference>
<protein>
    <submittedName>
        <fullName evidence="1">Uncharacterized protein</fullName>
    </submittedName>
</protein>
<evidence type="ECO:0000313" key="1">
    <source>
        <dbReference type="EMBL" id="KAI4353600.1"/>
    </source>
</evidence>